<dbReference type="EMBL" id="CAFAAI010000317">
    <property type="protein sequence ID" value="CAB4811624.1"/>
    <property type="molecule type" value="Genomic_DNA"/>
</dbReference>
<dbReference type="Gene3D" id="3.30.565.10">
    <property type="entry name" value="Histidine kinase-like ATPase, C-terminal domain"/>
    <property type="match status" value="1"/>
</dbReference>
<feature type="transmembrane region" description="Helical" evidence="1">
    <location>
        <begin position="140"/>
        <end position="159"/>
    </location>
</feature>
<feature type="transmembrane region" description="Helical" evidence="1">
    <location>
        <begin position="199"/>
        <end position="221"/>
    </location>
</feature>
<organism evidence="2">
    <name type="scientific">freshwater metagenome</name>
    <dbReference type="NCBI Taxonomy" id="449393"/>
    <lineage>
        <taxon>unclassified sequences</taxon>
        <taxon>metagenomes</taxon>
        <taxon>ecological metagenomes</taxon>
    </lineage>
</organism>
<feature type="transmembrane region" description="Helical" evidence="1">
    <location>
        <begin position="113"/>
        <end position="134"/>
    </location>
</feature>
<keyword evidence="1" id="KW-0472">Membrane</keyword>
<accession>A0A6J6YTP0</accession>
<feature type="transmembrane region" description="Helical" evidence="1">
    <location>
        <begin position="76"/>
        <end position="101"/>
    </location>
</feature>
<feature type="transmembrane region" description="Helical" evidence="1">
    <location>
        <begin position="166"/>
        <end position="187"/>
    </location>
</feature>
<keyword evidence="1" id="KW-0812">Transmembrane</keyword>
<sequence length="434" mass="47098">MSYRRDWHAMGGTTASQSAERSLALIAGREAWSDESPTRSAATKVAGVLEAAAFFTAATLGWTYHLTAHSRPSSSVIVLAPVAFSIICLLFSVRQLLLVLIGRDLPFPYGARVTVRSLLALALITSAFAVMPGWASLNSWPIGVALGADASLTSWALGWHLRPSRWWPAFLVSPYHLGAVGGLLGAATFQQSGSVWSTAFPVLVALHLWVIIASVVAWGLNRLNDNEKADRERAYSSAASIEHQKNAHWLHDDLCAQLRLVSIQVQSRSIELEDVAQLLDDLDHQIRLRQLDAIFATDTVRVAEIIQPWLRRAQNNGVLIDRVPSLDEVSMIVSTEVGREFSHAVSVLTSNALNAGATRISFDVAQTEHHLSIAVSDDAGGLNTSELPVGRALWSLQQDLGQDQLVVTPTPNGTRVQANVALTERNHRGAVVAR</sequence>
<dbReference type="SUPFAM" id="SSF55874">
    <property type="entry name" value="ATPase domain of HSP90 chaperone/DNA topoisomerase II/histidine kinase"/>
    <property type="match status" value="1"/>
</dbReference>
<protein>
    <submittedName>
        <fullName evidence="2">Unannotated protein</fullName>
    </submittedName>
</protein>
<name>A0A6J6YTP0_9ZZZZ</name>
<proteinExistence type="predicted"/>
<keyword evidence="1" id="KW-1133">Transmembrane helix</keyword>
<feature type="transmembrane region" description="Helical" evidence="1">
    <location>
        <begin position="45"/>
        <end position="64"/>
    </location>
</feature>
<dbReference type="InterPro" id="IPR036890">
    <property type="entry name" value="HATPase_C_sf"/>
</dbReference>
<gene>
    <name evidence="2" type="ORF">UFOPK2992_01619</name>
</gene>
<evidence type="ECO:0000313" key="2">
    <source>
        <dbReference type="EMBL" id="CAB4811624.1"/>
    </source>
</evidence>
<dbReference type="AlphaFoldDB" id="A0A6J6YTP0"/>
<evidence type="ECO:0000256" key="1">
    <source>
        <dbReference type="SAM" id="Phobius"/>
    </source>
</evidence>
<reference evidence="2" key="1">
    <citation type="submission" date="2020-05" db="EMBL/GenBank/DDBJ databases">
        <authorList>
            <person name="Chiriac C."/>
            <person name="Salcher M."/>
            <person name="Ghai R."/>
            <person name="Kavagutti S V."/>
        </authorList>
    </citation>
    <scope>NUCLEOTIDE SEQUENCE</scope>
</reference>